<dbReference type="Proteomes" id="UP000768567">
    <property type="component" value="Unassembled WGS sequence"/>
</dbReference>
<dbReference type="RefSeq" id="WP_193499969.1">
    <property type="nucleotide sequence ID" value="NZ_JADCKC010000001.1"/>
</dbReference>
<keyword evidence="1" id="KW-0378">Hydrolase</keyword>
<dbReference type="EMBL" id="JADCKC010000001">
    <property type="protein sequence ID" value="MBE5036677.1"/>
    <property type="molecule type" value="Genomic_DNA"/>
</dbReference>
<dbReference type="SUPFAM" id="SSF63817">
    <property type="entry name" value="Sortase"/>
    <property type="match status" value="1"/>
</dbReference>
<evidence type="ECO:0000256" key="1">
    <source>
        <dbReference type="ARBA" id="ARBA00022801"/>
    </source>
</evidence>
<name>A0ABR9R0L7_9FIRM</name>
<dbReference type="InterPro" id="IPR009835">
    <property type="entry name" value="SrtB"/>
</dbReference>
<keyword evidence="4" id="KW-1185">Reference proteome</keyword>
<reference evidence="3 4" key="1">
    <citation type="submission" date="2020-10" db="EMBL/GenBank/DDBJ databases">
        <title>ChiBAC.</title>
        <authorList>
            <person name="Zenner C."/>
            <person name="Hitch T.C.A."/>
            <person name="Clavel T."/>
        </authorList>
    </citation>
    <scope>NUCLEOTIDE SEQUENCE [LARGE SCALE GENOMIC DNA]</scope>
    <source>
        <strain evidence="3 4">DSM 109015</strain>
    </source>
</reference>
<evidence type="ECO:0000313" key="4">
    <source>
        <dbReference type="Proteomes" id="UP000768567"/>
    </source>
</evidence>
<organism evidence="3 4">
    <name type="scientific">Gemmiger gallinarum</name>
    <dbReference type="NCBI Taxonomy" id="2779354"/>
    <lineage>
        <taxon>Bacteria</taxon>
        <taxon>Bacillati</taxon>
        <taxon>Bacillota</taxon>
        <taxon>Clostridia</taxon>
        <taxon>Eubacteriales</taxon>
        <taxon>Gemmiger</taxon>
    </lineage>
</organism>
<keyword evidence="2" id="KW-0812">Transmembrane</keyword>
<comment type="caution">
    <text evidence="3">The sequence shown here is derived from an EMBL/GenBank/DDBJ whole genome shotgun (WGS) entry which is preliminary data.</text>
</comment>
<evidence type="ECO:0000256" key="2">
    <source>
        <dbReference type="SAM" id="Phobius"/>
    </source>
</evidence>
<gene>
    <name evidence="3" type="ORF">INF35_02585</name>
</gene>
<proteinExistence type="predicted"/>
<dbReference type="CDD" id="cd05826">
    <property type="entry name" value="Sortase_B"/>
    <property type="match status" value="1"/>
</dbReference>
<feature type="transmembrane region" description="Helical" evidence="2">
    <location>
        <begin position="34"/>
        <end position="56"/>
    </location>
</feature>
<sequence>MPRKGRYFHLSGSSAYYPFGARTSLRKKQRLRVVLLRLLGLALVIPVAFLLVRHFFFNGGQPKAPDDSTSGNVHSGPVEVTVQPATVDAPHTTPEEASVSRESILPKFQDLYRQNSDLVGWLTMAAIGVDYPVMQTPGDNEYYLRRGFDKLYSLSGSLFLDENCSLQDPATANWLIYGHNMADGSMFGKLDEYEDEAFYKAHPTFTFDSLYEEMEWQIIAVLRTQVGADDLPYYTFFDARDERDWQARYEAVMELALYDTGVSASYGDQLLTLSTCGTTSSTTDKRLAVIAKRID</sequence>
<evidence type="ECO:0000313" key="3">
    <source>
        <dbReference type="EMBL" id="MBE5036677.1"/>
    </source>
</evidence>
<dbReference type="InterPro" id="IPR005754">
    <property type="entry name" value="Sortase"/>
</dbReference>
<protein>
    <submittedName>
        <fullName evidence="3">Class B sortase</fullName>
    </submittedName>
</protein>
<keyword evidence="2" id="KW-0472">Membrane</keyword>
<dbReference type="InterPro" id="IPR023365">
    <property type="entry name" value="Sortase_dom-sf"/>
</dbReference>
<dbReference type="Gene3D" id="2.40.260.10">
    <property type="entry name" value="Sortase"/>
    <property type="match status" value="1"/>
</dbReference>
<keyword evidence="2" id="KW-1133">Transmembrane helix</keyword>
<dbReference type="Pfam" id="PF04203">
    <property type="entry name" value="Sortase"/>
    <property type="match status" value="1"/>
</dbReference>
<accession>A0ABR9R0L7</accession>